<protein>
    <submittedName>
        <fullName evidence="1">Uncharacterized protein</fullName>
    </submittedName>
</protein>
<dbReference type="Proteomes" id="UP001341840">
    <property type="component" value="Unassembled WGS sequence"/>
</dbReference>
<dbReference type="EMBL" id="JASCZI010000008">
    <property type="protein sequence ID" value="MED6106359.1"/>
    <property type="molecule type" value="Genomic_DNA"/>
</dbReference>
<gene>
    <name evidence="1" type="ORF">PIB30_004134</name>
</gene>
<sequence length="184" mass="19752">MSSPSQQAFLDGLSSPTFQNFISGVLHEGDGGYRPDTQFDGSQVHVDLNEPLSGPSHLFMALGGTPPSAAHVPGGSWDIPFTEPARLPTPQRHLHQLSNLTSQQHWDGPAKLQVVEGAAPEAICSFLMLFMKATTYMTWDGNLTSPASSRPAGYLGRLHGYGTGMGIERPAPLSAPPRPIFVYI</sequence>
<evidence type="ECO:0000313" key="2">
    <source>
        <dbReference type="Proteomes" id="UP001341840"/>
    </source>
</evidence>
<name>A0ABU6Q3F3_9FABA</name>
<keyword evidence="2" id="KW-1185">Reference proteome</keyword>
<organism evidence="1 2">
    <name type="scientific">Stylosanthes scabra</name>
    <dbReference type="NCBI Taxonomy" id="79078"/>
    <lineage>
        <taxon>Eukaryota</taxon>
        <taxon>Viridiplantae</taxon>
        <taxon>Streptophyta</taxon>
        <taxon>Embryophyta</taxon>
        <taxon>Tracheophyta</taxon>
        <taxon>Spermatophyta</taxon>
        <taxon>Magnoliopsida</taxon>
        <taxon>eudicotyledons</taxon>
        <taxon>Gunneridae</taxon>
        <taxon>Pentapetalae</taxon>
        <taxon>rosids</taxon>
        <taxon>fabids</taxon>
        <taxon>Fabales</taxon>
        <taxon>Fabaceae</taxon>
        <taxon>Papilionoideae</taxon>
        <taxon>50 kb inversion clade</taxon>
        <taxon>dalbergioids sensu lato</taxon>
        <taxon>Dalbergieae</taxon>
        <taxon>Pterocarpus clade</taxon>
        <taxon>Stylosanthes</taxon>
    </lineage>
</organism>
<proteinExistence type="predicted"/>
<evidence type="ECO:0000313" key="1">
    <source>
        <dbReference type="EMBL" id="MED6106359.1"/>
    </source>
</evidence>
<accession>A0ABU6Q3F3</accession>
<comment type="caution">
    <text evidence="1">The sequence shown here is derived from an EMBL/GenBank/DDBJ whole genome shotgun (WGS) entry which is preliminary data.</text>
</comment>
<reference evidence="1 2" key="1">
    <citation type="journal article" date="2023" name="Plants (Basel)">
        <title>Bridging the Gap: Combining Genomics and Transcriptomics Approaches to Understand Stylosanthes scabra, an Orphan Legume from the Brazilian Caatinga.</title>
        <authorList>
            <person name="Ferreira-Neto J.R.C."/>
            <person name="da Silva M.D."/>
            <person name="Binneck E."/>
            <person name="de Melo N.F."/>
            <person name="da Silva R.H."/>
            <person name="de Melo A.L.T.M."/>
            <person name="Pandolfi V."/>
            <person name="Bustamante F.O."/>
            <person name="Brasileiro-Vidal A.C."/>
            <person name="Benko-Iseppon A.M."/>
        </authorList>
    </citation>
    <scope>NUCLEOTIDE SEQUENCE [LARGE SCALE GENOMIC DNA]</scope>
    <source>
        <tissue evidence="1">Leaves</tissue>
    </source>
</reference>